<feature type="domain" description="DUF4590" evidence="2">
    <location>
        <begin position="372"/>
        <end position="468"/>
    </location>
</feature>
<evidence type="ECO:0000259" key="2">
    <source>
        <dbReference type="Pfam" id="PF15257"/>
    </source>
</evidence>
<feature type="region of interest" description="Disordered" evidence="1">
    <location>
        <begin position="111"/>
        <end position="133"/>
    </location>
</feature>
<accession>A0ABM1TD96</accession>
<keyword evidence="3" id="KW-1185">Reference proteome</keyword>
<dbReference type="RefSeq" id="XP_022253852.1">
    <property type="nucleotide sequence ID" value="XM_022398144.1"/>
</dbReference>
<feature type="compositionally biased region" description="Basic residues" evidence="1">
    <location>
        <begin position="193"/>
        <end position="205"/>
    </location>
</feature>
<dbReference type="InterPro" id="IPR027962">
    <property type="entry name" value="ERICH3"/>
</dbReference>
<evidence type="ECO:0000313" key="3">
    <source>
        <dbReference type="Proteomes" id="UP000694941"/>
    </source>
</evidence>
<feature type="compositionally biased region" description="Acidic residues" evidence="1">
    <location>
        <begin position="171"/>
        <end position="181"/>
    </location>
</feature>
<feature type="compositionally biased region" description="Basic and acidic residues" evidence="1">
    <location>
        <begin position="690"/>
        <end position="703"/>
    </location>
</feature>
<dbReference type="PANTHER" id="PTHR23034">
    <property type="entry name" value="GLUTAMATE-RICH PROTEIN 3"/>
    <property type="match status" value="1"/>
</dbReference>
<feature type="region of interest" description="Disordered" evidence="1">
    <location>
        <begin position="899"/>
        <end position="958"/>
    </location>
</feature>
<sequence>MWTVAAANKKLDGPLSSYNSLTDEHLSHYFSNHAIKQHLIEMGLVTKKGKIMSPAAHKKHLRRQEHKKQIDEMLATAIVQKSLYLERLHKSEMRRQLSDLTKIELVERVKSARSRHKPQEGNSLPPRSLSACPSLSWIRGKTSPTSQLSRMLASCSHRPWNTTTFPNVQDFLDEGSTDDMNESEKIEHQRPAQNKRKKKRKRFSKASKNDTIQAMDNTELKRVDQNSLQLNSISQYYADLTRRLLQQAASPYLLPLLSQTYKCDISSKANFRSRSAGAKRTNSALQKLKSVGINRASSASGRPKSALRKSSEETDRQQTFPYVNSELQKEKKNWKKHLKTTPEVGRNQCAVTLLFHGTIQRMKSWFSQKSRYDKQEVVVLQQHCGGHPITVYKNQLTPGDEFTFTSRRHMGYPYSVVIFVDGLRVLHLSTCCEYRHKIGTKLGGKQGQFSLVNVYGSHPCFRCHLESQLLLSRPRHPSPCSKNNGRFTLTLADSQRHMVPKCLTSETAPSLTQFTAFPSEHHLDSNRHAEDVNVSQLDNEDYSTSSEVGSDSSETSINRELDNGFLHKMDSNEAENNQSYNGDYHLVRHTDKASSTTTVDDDDRPASSRIEVKEDEKINYMESENGLGVDHMDCDTLEDDGKEEEKLIIDELEDNKEIKEEIATSILYNEKTENKTNCVILEDDEEIEEKLSNGELESDKDVAEEVASDSSDDEGNEEVDEKCDTSNTDTDRVVDDKICLNELNHELKAEVKKSSLEDGGSIKDVGFDESENEKEIRDNTNYASLRNREVLEKKSNSNTVDVADRGLEKEGSSSLLLEGGDENHIDVTLTEGKRREIEEKLHAKCLSDDSKEIIENTLSTDHEEERVTGKYQCSEHICREDAVTKYEKDFVLVSSATDEKLNKDDSEQNKEESELLNLDVKNTGKKSELSDKSNSTQGNSNKDKNEERHSLSVRRNSSHILTSESSAFEDIVTHQETCLSFDFESGSEVFSPVCSDTELENKDKLRTAFQDDTVMNVCNGYSAKNMVSRSSQQSNVLETTGNEEMLGHYLVKDNTLLTTSNGERQLGYQSSDDEDSDIVTCGMKQLSVTVDVHSEPTH</sequence>
<name>A0ABM1TD96_LIMPO</name>
<feature type="compositionally biased region" description="Acidic residues" evidence="1">
    <location>
        <begin position="704"/>
        <end position="721"/>
    </location>
</feature>
<reference evidence="4" key="1">
    <citation type="submission" date="2025-08" db="UniProtKB">
        <authorList>
            <consortium name="RefSeq"/>
        </authorList>
    </citation>
    <scope>IDENTIFICATION</scope>
    <source>
        <tissue evidence="4">Muscle</tissue>
    </source>
</reference>
<feature type="region of interest" description="Disordered" evidence="1">
    <location>
        <begin position="534"/>
        <end position="557"/>
    </location>
</feature>
<organism evidence="3 4">
    <name type="scientific">Limulus polyphemus</name>
    <name type="common">Atlantic horseshoe crab</name>
    <dbReference type="NCBI Taxonomy" id="6850"/>
    <lineage>
        <taxon>Eukaryota</taxon>
        <taxon>Metazoa</taxon>
        <taxon>Ecdysozoa</taxon>
        <taxon>Arthropoda</taxon>
        <taxon>Chelicerata</taxon>
        <taxon>Merostomata</taxon>
        <taxon>Xiphosura</taxon>
        <taxon>Limulidae</taxon>
        <taxon>Limulus</taxon>
    </lineage>
</organism>
<evidence type="ECO:0000313" key="4">
    <source>
        <dbReference type="RefSeq" id="XP_022253852.1"/>
    </source>
</evidence>
<dbReference type="Pfam" id="PF15257">
    <property type="entry name" value="DUF4590"/>
    <property type="match status" value="1"/>
</dbReference>
<feature type="compositionally biased region" description="Low complexity" evidence="1">
    <location>
        <begin position="543"/>
        <end position="556"/>
    </location>
</feature>
<feature type="region of interest" description="Disordered" evidence="1">
    <location>
        <begin position="758"/>
        <end position="781"/>
    </location>
</feature>
<feature type="compositionally biased region" description="Basic and acidic residues" evidence="1">
    <location>
        <begin position="899"/>
        <end position="913"/>
    </location>
</feature>
<dbReference type="GeneID" id="106469575"/>
<feature type="region of interest" description="Disordered" evidence="1">
    <location>
        <begin position="294"/>
        <end position="318"/>
    </location>
</feature>
<proteinExistence type="predicted"/>
<evidence type="ECO:0000256" key="1">
    <source>
        <dbReference type="SAM" id="MobiDB-lite"/>
    </source>
</evidence>
<feature type="compositionally biased region" description="Basic and acidic residues" evidence="1">
    <location>
        <begin position="941"/>
        <end position="950"/>
    </location>
</feature>
<feature type="region of interest" description="Disordered" evidence="1">
    <location>
        <begin position="166"/>
        <end position="212"/>
    </location>
</feature>
<dbReference type="InterPro" id="IPR048257">
    <property type="entry name" value="DUF4590"/>
</dbReference>
<dbReference type="Proteomes" id="UP000694941">
    <property type="component" value="Unplaced"/>
</dbReference>
<dbReference type="PANTHER" id="PTHR23034:SF2">
    <property type="entry name" value="GLUTAMATE-RICH PROTEIN 3"/>
    <property type="match status" value="1"/>
</dbReference>
<protein>
    <submittedName>
        <fullName evidence="4">Glutamate-rich protein 3-like isoform X1</fullName>
    </submittedName>
</protein>
<feature type="region of interest" description="Disordered" evidence="1">
    <location>
        <begin position="690"/>
        <end position="731"/>
    </location>
</feature>
<gene>
    <name evidence="4" type="primary">LOC106469575</name>
</gene>